<keyword evidence="9" id="KW-1185">Reference proteome</keyword>
<feature type="transmembrane region" description="Helical" evidence="6">
    <location>
        <begin position="106"/>
        <end position="128"/>
    </location>
</feature>
<protein>
    <recommendedName>
        <fullName evidence="7">Rhodopsin domain-containing protein</fullName>
    </recommendedName>
</protein>
<evidence type="ECO:0000256" key="4">
    <source>
        <dbReference type="ARBA" id="ARBA00023136"/>
    </source>
</evidence>
<keyword evidence="3 6" id="KW-1133">Transmembrane helix</keyword>
<feature type="transmembrane region" description="Helical" evidence="6">
    <location>
        <begin position="27"/>
        <end position="48"/>
    </location>
</feature>
<keyword evidence="2 6" id="KW-0812">Transmembrane</keyword>
<dbReference type="PANTHER" id="PTHR33048">
    <property type="entry name" value="PTH11-LIKE INTEGRAL MEMBRANE PROTEIN (AFU_ORTHOLOGUE AFUA_5G11245)"/>
    <property type="match status" value="1"/>
</dbReference>
<dbReference type="EMBL" id="KV749385">
    <property type="protein sequence ID" value="OCL09635.1"/>
    <property type="molecule type" value="Genomic_DNA"/>
</dbReference>
<reference evidence="8 9" key="1">
    <citation type="journal article" date="2016" name="Nat. Commun.">
        <title>Ectomycorrhizal ecology is imprinted in the genome of the dominant symbiotic fungus Cenococcum geophilum.</title>
        <authorList>
            <consortium name="DOE Joint Genome Institute"/>
            <person name="Peter M."/>
            <person name="Kohler A."/>
            <person name="Ohm R.A."/>
            <person name="Kuo A."/>
            <person name="Krutzmann J."/>
            <person name="Morin E."/>
            <person name="Arend M."/>
            <person name="Barry K.W."/>
            <person name="Binder M."/>
            <person name="Choi C."/>
            <person name="Clum A."/>
            <person name="Copeland A."/>
            <person name="Grisel N."/>
            <person name="Haridas S."/>
            <person name="Kipfer T."/>
            <person name="LaButti K."/>
            <person name="Lindquist E."/>
            <person name="Lipzen A."/>
            <person name="Maire R."/>
            <person name="Meier B."/>
            <person name="Mihaltcheva S."/>
            <person name="Molinier V."/>
            <person name="Murat C."/>
            <person name="Poggeler S."/>
            <person name="Quandt C.A."/>
            <person name="Sperisen C."/>
            <person name="Tritt A."/>
            <person name="Tisserant E."/>
            <person name="Crous P.W."/>
            <person name="Henrissat B."/>
            <person name="Nehls U."/>
            <person name="Egli S."/>
            <person name="Spatafora J.W."/>
            <person name="Grigoriev I.V."/>
            <person name="Martin F.M."/>
        </authorList>
    </citation>
    <scope>NUCLEOTIDE SEQUENCE [LARGE SCALE GENOMIC DNA]</scope>
    <source>
        <strain evidence="8 9">CBS 207.34</strain>
    </source>
</reference>
<dbReference type="Proteomes" id="UP000250140">
    <property type="component" value="Unassembled WGS sequence"/>
</dbReference>
<evidence type="ECO:0000256" key="1">
    <source>
        <dbReference type="ARBA" id="ARBA00004141"/>
    </source>
</evidence>
<evidence type="ECO:0000259" key="7">
    <source>
        <dbReference type="Pfam" id="PF20684"/>
    </source>
</evidence>
<evidence type="ECO:0000313" key="8">
    <source>
        <dbReference type="EMBL" id="OCL09635.1"/>
    </source>
</evidence>
<dbReference type="InterPro" id="IPR052337">
    <property type="entry name" value="SAT4-like"/>
</dbReference>
<evidence type="ECO:0000256" key="2">
    <source>
        <dbReference type="ARBA" id="ARBA00022692"/>
    </source>
</evidence>
<feature type="transmembrane region" description="Helical" evidence="6">
    <location>
        <begin position="140"/>
        <end position="160"/>
    </location>
</feature>
<dbReference type="AlphaFoldDB" id="A0A8E2JU12"/>
<name>A0A8E2JU12_9PEZI</name>
<dbReference type="OrthoDB" id="3934549at2759"/>
<feature type="transmembrane region" description="Helical" evidence="6">
    <location>
        <begin position="216"/>
        <end position="237"/>
    </location>
</feature>
<keyword evidence="4 6" id="KW-0472">Membrane</keyword>
<evidence type="ECO:0000256" key="5">
    <source>
        <dbReference type="ARBA" id="ARBA00038359"/>
    </source>
</evidence>
<evidence type="ECO:0000256" key="6">
    <source>
        <dbReference type="SAM" id="Phobius"/>
    </source>
</evidence>
<gene>
    <name evidence="8" type="ORF">AOQ84DRAFT_397291</name>
</gene>
<feature type="transmembrane region" description="Helical" evidence="6">
    <location>
        <begin position="186"/>
        <end position="204"/>
    </location>
</feature>
<dbReference type="PANTHER" id="PTHR33048:SF129">
    <property type="entry name" value="INTEGRAL MEMBRANE PROTEIN-RELATED"/>
    <property type="match status" value="1"/>
</dbReference>
<organism evidence="8 9">
    <name type="scientific">Glonium stellatum</name>
    <dbReference type="NCBI Taxonomy" id="574774"/>
    <lineage>
        <taxon>Eukaryota</taxon>
        <taxon>Fungi</taxon>
        <taxon>Dikarya</taxon>
        <taxon>Ascomycota</taxon>
        <taxon>Pezizomycotina</taxon>
        <taxon>Dothideomycetes</taxon>
        <taxon>Pleosporomycetidae</taxon>
        <taxon>Gloniales</taxon>
        <taxon>Gloniaceae</taxon>
        <taxon>Glonium</taxon>
    </lineage>
</organism>
<comment type="subcellular location">
    <subcellularLocation>
        <location evidence="1">Membrane</location>
        <topology evidence="1">Multi-pass membrane protein</topology>
    </subcellularLocation>
</comment>
<feature type="domain" description="Rhodopsin" evidence="7">
    <location>
        <begin position="44"/>
        <end position="284"/>
    </location>
</feature>
<comment type="similarity">
    <text evidence="5">Belongs to the SAT4 family.</text>
</comment>
<dbReference type="Pfam" id="PF20684">
    <property type="entry name" value="Fung_rhodopsin"/>
    <property type="match status" value="1"/>
</dbReference>
<evidence type="ECO:0000256" key="3">
    <source>
        <dbReference type="ARBA" id="ARBA00022989"/>
    </source>
</evidence>
<dbReference type="InterPro" id="IPR049326">
    <property type="entry name" value="Rhodopsin_dom_fungi"/>
</dbReference>
<sequence length="318" mass="35905">MRFPPPEVIASWPVPDYTNPISRGPTLLIVELTILPVALICVALRLYVRYFMVRKTWWDDWLMVVAAIFGTGVTICVVLASQKYGWNIHVWDLTLVQMIQGRQVSIAGQTLFVFASGFEKLSILATYLRIAVSGTWFRRLTWASIVLVNLVMLVFTIVLWTQCNPASEYWNLFATDRTCEAEGPPLMGQASATVFTDLVVYILPMPTLYQLKLPQWNRIVLMAVFGLGGLVCVAGIMRTVWVHHVVYSTYDITWEGFYLWIWTAVEVNLGVICGCIPALRPLLSHWNGQRSGYSSSTIITETRRGLDIGVYVISTNDV</sequence>
<evidence type="ECO:0000313" key="9">
    <source>
        <dbReference type="Proteomes" id="UP000250140"/>
    </source>
</evidence>
<feature type="transmembrane region" description="Helical" evidence="6">
    <location>
        <begin position="60"/>
        <end position="86"/>
    </location>
</feature>
<proteinExistence type="inferred from homology"/>
<accession>A0A8E2JU12</accession>
<feature type="transmembrane region" description="Helical" evidence="6">
    <location>
        <begin position="257"/>
        <end position="279"/>
    </location>
</feature>
<dbReference type="GO" id="GO:0016020">
    <property type="term" value="C:membrane"/>
    <property type="evidence" value="ECO:0007669"/>
    <property type="project" value="UniProtKB-SubCell"/>
</dbReference>